<dbReference type="PANTHER" id="PTHR43359:SF1">
    <property type="entry name" value="FORMATE HYDROGENLYASE SUBUNIT 4-RELATED"/>
    <property type="match status" value="1"/>
</dbReference>
<feature type="transmembrane region" description="Helical" evidence="5">
    <location>
        <begin position="62"/>
        <end position="87"/>
    </location>
</feature>
<accession>A0A2M8EP34</accession>
<evidence type="ECO:0000256" key="3">
    <source>
        <dbReference type="ARBA" id="ARBA00022989"/>
    </source>
</evidence>
<keyword evidence="2 5" id="KW-0812">Transmembrane</keyword>
<feature type="transmembrane region" description="Helical" evidence="5">
    <location>
        <begin position="287"/>
        <end position="305"/>
    </location>
</feature>
<protein>
    <submittedName>
        <fullName evidence="6">Formate hydrogenlyase</fullName>
    </submittedName>
</protein>
<keyword evidence="3 5" id="KW-1133">Transmembrane helix</keyword>
<keyword evidence="6" id="KW-0456">Lyase</keyword>
<keyword evidence="4 5" id="KW-0472">Membrane</keyword>
<dbReference type="InterPro" id="IPR001694">
    <property type="entry name" value="NADH_UbQ_OxRdtase_su1/FPO"/>
</dbReference>
<dbReference type="GO" id="GO:0005886">
    <property type="term" value="C:plasma membrane"/>
    <property type="evidence" value="ECO:0007669"/>
    <property type="project" value="TreeGrafter"/>
</dbReference>
<evidence type="ECO:0000256" key="4">
    <source>
        <dbReference type="ARBA" id="ARBA00023136"/>
    </source>
</evidence>
<evidence type="ECO:0000256" key="2">
    <source>
        <dbReference type="ARBA" id="ARBA00022692"/>
    </source>
</evidence>
<name>A0A2M8EP34_9BACT</name>
<feature type="transmembrane region" description="Helical" evidence="5">
    <location>
        <begin position="248"/>
        <end position="275"/>
    </location>
</feature>
<dbReference type="InterPro" id="IPR052561">
    <property type="entry name" value="ComplexI_Subunit1"/>
</dbReference>
<feature type="transmembrane region" description="Helical" evidence="5">
    <location>
        <begin position="157"/>
        <end position="181"/>
    </location>
</feature>
<evidence type="ECO:0000313" key="7">
    <source>
        <dbReference type="Proteomes" id="UP000230251"/>
    </source>
</evidence>
<feature type="transmembrane region" description="Helical" evidence="5">
    <location>
        <begin position="93"/>
        <end position="112"/>
    </location>
</feature>
<comment type="subcellular location">
    <subcellularLocation>
        <location evidence="1">Membrane</location>
        <topology evidence="1">Multi-pass membrane protein</topology>
    </subcellularLocation>
</comment>
<feature type="transmembrane region" description="Helical" evidence="5">
    <location>
        <begin position="222"/>
        <end position="242"/>
    </location>
</feature>
<sequence length="308" mass="33618">MTIILGFIQLVIILSLAPFCIGLVRFFKARLQGRRGANPFLSYFSLATLMRKQMVISTNTTWVFRLVPYVVLGSTVVLAFILPLITFGYSSNLFVVAGILMIGAIFLVFGGIDSASAFGGMGASREMTISALLEPTIIITLAGFAVVTGTSDIGDMVAAQITIIQTPHIILSIGALIMIALSENKRYPIDNPSTHLELTMIHEAMVLEYSGPYLAMLEFASYIKITIFALLLSNIIWPSLFLLESVDFISIATIIILTIAKLIISMALLAFFESIITKIRLYRMQEYLTGAFLLGLAGLVIALITNTL</sequence>
<reference evidence="7" key="1">
    <citation type="submission" date="2017-09" db="EMBL/GenBank/DDBJ databases">
        <title>Depth-based differentiation of microbial function through sediment-hosted aquifers and enrichment of novel symbionts in the deep terrestrial subsurface.</title>
        <authorList>
            <person name="Probst A.J."/>
            <person name="Ladd B."/>
            <person name="Jarett J.K."/>
            <person name="Geller-Mcgrath D.E."/>
            <person name="Sieber C.M.K."/>
            <person name="Emerson J.B."/>
            <person name="Anantharaman K."/>
            <person name="Thomas B.C."/>
            <person name="Malmstrom R."/>
            <person name="Stieglmeier M."/>
            <person name="Klingl A."/>
            <person name="Woyke T."/>
            <person name="Ryan C.M."/>
            <person name="Banfield J.F."/>
        </authorList>
    </citation>
    <scope>NUCLEOTIDE SEQUENCE [LARGE SCALE GENOMIC DNA]</scope>
</reference>
<dbReference type="AlphaFoldDB" id="A0A2M8EP34"/>
<dbReference type="Pfam" id="PF00146">
    <property type="entry name" value="NADHdh"/>
    <property type="match status" value="1"/>
</dbReference>
<feature type="transmembrane region" description="Helical" evidence="5">
    <location>
        <begin position="132"/>
        <end position="151"/>
    </location>
</feature>
<evidence type="ECO:0000313" key="6">
    <source>
        <dbReference type="EMBL" id="PJC24500.1"/>
    </source>
</evidence>
<organism evidence="6 7">
    <name type="scientific">Candidatus Uhrbacteria bacterium CG_4_9_14_0_2_um_filter_41_50</name>
    <dbReference type="NCBI Taxonomy" id="1975031"/>
    <lineage>
        <taxon>Bacteria</taxon>
        <taxon>Candidatus Uhriibacteriota</taxon>
    </lineage>
</organism>
<dbReference type="Proteomes" id="UP000230251">
    <property type="component" value="Unassembled WGS sequence"/>
</dbReference>
<dbReference type="PANTHER" id="PTHR43359">
    <property type="entry name" value="FORMATE HYDROGENLYASE SUBUNIT 4"/>
    <property type="match status" value="1"/>
</dbReference>
<dbReference type="GO" id="GO:0016829">
    <property type="term" value="F:lyase activity"/>
    <property type="evidence" value="ECO:0007669"/>
    <property type="project" value="UniProtKB-KW"/>
</dbReference>
<proteinExistence type="predicted"/>
<dbReference type="EMBL" id="PFSI01000036">
    <property type="protein sequence ID" value="PJC24500.1"/>
    <property type="molecule type" value="Genomic_DNA"/>
</dbReference>
<gene>
    <name evidence="6" type="ORF">CO057_02440</name>
</gene>
<evidence type="ECO:0000256" key="1">
    <source>
        <dbReference type="ARBA" id="ARBA00004141"/>
    </source>
</evidence>
<evidence type="ECO:0000256" key="5">
    <source>
        <dbReference type="SAM" id="Phobius"/>
    </source>
</evidence>
<feature type="transmembrane region" description="Helical" evidence="5">
    <location>
        <begin position="6"/>
        <end position="27"/>
    </location>
</feature>
<comment type="caution">
    <text evidence="6">The sequence shown here is derived from an EMBL/GenBank/DDBJ whole genome shotgun (WGS) entry which is preliminary data.</text>
</comment>